<dbReference type="EMBL" id="CAEZYK010000107">
    <property type="protein sequence ID" value="CAB4733285.1"/>
    <property type="molecule type" value="Genomic_DNA"/>
</dbReference>
<organism evidence="1">
    <name type="scientific">freshwater metagenome</name>
    <dbReference type="NCBI Taxonomy" id="449393"/>
    <lineage>
        <taxon>unclassified sequences</taxon>
        <taxon>metagenomes</taxon>
        <taxon>ecological metagenomes</taxon>
    </lineage>
</organism>
<evidence type="ECO:0000313" key="2">
    <source>
        <dbReference type="EMBL" id="CAB4921309.1"/>
    </source>
</evidence>
<evidence type="ECO:0000313" key="1">
    <source>
        <dbReference type="EMBL" id="CAB4733285.1"/>
    </source>
</evidence>
<evidence type="ECO:0000313" key="3">
    <source>
        <dbReference type="EMBL" id="CAB4982252.1"/>
    </source>
</evidence>
<proteinExistence type="predicted"/>
<name>A0A6J6SFC8_9ZZZZ</name>
<dbReference type="EMBL" id="CAFBOF010000029">
    <property type="protein sequence ID" value="CAB4982252.1"/>
    <property type="molecule type" value="Genomic_DNA"/>
</dbReference>
<protein>
    <submittedName>
        <fullName evidence="1">Unannotated protein</fullName>
    </submittedName>
</protein>
<sequence>MPILVTPEYVEPVFRGLVGVIDVDDGPTAEQISVLKAISTHLWGRDDLDVAKASPLDPEALAQALLDPAMRRRFSELMFTLEMCRHPLTDTQVTRAEQYSAALGSSPEQVSIFRTQINEGVARAKADFDRYFDAMVLDRTEPAYRTKDVSLTTPDPELIARVEAMHDLPADTLGYALAQFHVRYGFCTPGTDVSPNTYLYLAHDMIHVISGIAPSGPGEIALGGFQMAMNDNSVNTFSFLSPMVIHEAGISTIDDIVSTEHTLARPGAADLLGSSLARGAQCTGDFAFIDHLAVAHLPLEEVRAKYGVVPPDNPDDGNHYW</sequence>
<accession>A0A6J6SFC8</accession>
<dbReference type="EMBL" id="CAFBMM010000156">
    <property type="protein sequence ID" value="CAB4921309.1"/>
    <property type="molecule type" value="Genomic_DNA"/>
</dbReference>
<dbReference type="AlphaFoldDB" id="A0A6J6SFC8"/>
<gene>
    <name evidence="1" type="ORF">UFOPK2683_01417</name>
    <name evidence="2" type="ORF">UFOPK3605_01670</name>
    <name evidence="3" type="ORF">UFOPK3897_01183</name>
</gene>
<reference evidence="1" key="1">
    <citation type="submission" date="2020-05" db="EMBL/GenBank/DDBJ databases">
        <authorList>
            <person name="Chiriac C."/>
            <person name="Salcher M."/>
            <person name="Ghai R."/>
            <person name="Kavagutti S V."/>
        </authorList>
    </citation>
    <scope>NUCLEOTIDE SEQUENCE</scope>
</reference>